<evidence type="ECO:0000313" key="2">
    <source>
        <dbReference type="EMBL" id="KAK0367577.1"/>
    </source>
</evidence>
<name>A0ABQ9P661_9PEZI</name>
<feature type="region of interest" description="Disordered" evidence="1">
    <location>
        <begin position="1"/>
        <end position="20"/>
    </location>
</feature>
<evidence type="ECO:0000313" key="3">
    <source>
        <dbReference type="Proteomes" id="UP001169217"/>
    </source>
</evidence>
<accession>A0ABQ9P661</accession>
<reference evidence="2" key="1">
    <citation type="submission" date="2023-04" db="EMBL/GenBank/DDBJ databases">
        <title>Colletotrichum limetticola genome sequence.</title>
        <authorList>
            <person name="Baroncelli R."/>
        </authorList>
    </citation>
    <scope>NUCLEOTIDE SEQUENCE</scope>
    <source>
        <strain evidence="2">KLA-Anderson</strain>
    </source>
</reference>
<sequence length="107" mass="12739">MVLATSHDDSDRASRAVGIPAARSRSRSPYRIHQIEVVWDEPSRLKRQRVRCLEIRSSVESLRQSYGIVLTWDGSTTSRRLGYFKFLHKEVNRNWLRQKRRRQIFII</sequence>
<gene>
    <name evidence="2" type="ORF">CLIM01_15067</name>
</gene>
<organism evidence="2 3">
    <name type="scientific">Colletotrichum limetticola</name>
    <dbReference type="NCBI Taxonomy" id="1209924"/>
    <lineage>
        <taxon>Eukaryota</taxon>
        <taxon>Fungi</taxon>
        <taxon>Dikarya</taxon>
        <taxon>Ascomycota</taxon>
        <taxon>Pezizomycotina</taxon>
        <taxon>Sordariomycetes</taxon>
        <taxon>Hypocreomycetidae</taxon>
        <taxon>Glomerellales</taxon>
        <taxon>Glomerellaceae</taxon>
        <taxon>Colletotrichum</taxon>
        <taxon>Colletotrichum acutatum species complex</taxon>
    </lineage>
</organism>
<dbReference type="EMBL" id="JARUPT010001252">
    <property type="protein sequence ID" value="KAK0367577.1"/>
    <property type="molecule type" value="Genomic_DNA"/>
</dbReference>
<proteinExistence type="predicted"/>
<comment type="caution">
    <text evidence="2">The sequence shown here is derived from an EMBL/GenBank/DDBJ whole genome shotgun (WGS) entry which is preliminary data.</text>
</comment>
<feature type="compositionally biased region" description="Basic and acidic residues" evidence="1">
    <location>
        <begin position="1"/>
        <end position="14"/>
    </location>
</feature>
<keyword evidence="3" id="KW-1185">Reference proteome</keyword>
<dbReference type="Proteomes" id="UP001169217">
    <property type="component" value="Unassembled WGS sequence"/>
</dbReference>
<protein>
    <submittedName>
        <fullName evidence="2">Uncharacterized protein</fullName>
    </submittedName>
</protein>
<evidence type="ECO:0000256" key="1">
    <source>
        <dbReference type="SAM" id="MobiDB-lite"/>
    </source>
</evidence>